<accession>A0A5R8WI32</accession>
<evidence type="ECO:0000313" key="2">
    <source>
        <dbReference type="Proteomes" id="UP000305517"/>
    </source>
</evidence>
<dbReference type="SUPFAM" id="SSF82185">
    <property type="entry name" value="Histone H3 K4-specific methyltransferase SET7/9 N-terminal domain"/>
    <property type="match status" value="2"/>
</dbReference>
<gene>
    <name evidence="1" type="ORF">FDY95_24375</name>
</gene>
<dbReference type="InterPro" id="IPR011652">
    <property type="entry name" value="MORN_2"/>
</dbReference>
<dbReference type="AlphaFoldDB" id="A0A5R8WI32"/>
<dbReference type="Pfam" id="PF07661">
    <property type="entry name" value="MORN_2"/>
    <property type="match status" value="2"/>
</dbReference>
<organism evidence="1 2">
    <name type="scientific">Hymenobacter jeollabukensis</name>
    <dbReference type="NCBI Taxonomy" id="2025313"/>
    <lineage>
        <taxon>Bacteria</taxon>
        <taxon>Pseudomonadati</taxon>
        <taxon>Bacteroidota</taxon>
        <taxon>Cytophagia</taxon>
        <taxon>Cytophagales</taxon>
        <taxon>Hymenobacteraceae</taxon>
        <taxon>Hymenobacter</taxon>
    </lineage>
</organism>
<dbReference type="OrthoDB" id="659070at2"/>
<dbReference type="Gene3D" id="3.90.930.1">
    <property type="match status" value="1"/>
</dbReference>
<dbReference type="EMBL" id="VAJM01000018">
    <property type="protein sequence ID" value="TLM88501.1"/>
    <property type="molecule type" value="Genomic_DNA"/>
</dbReference>
<proteinExistence type="predicted"/>
<evidence type="ECO:0008006" key="3">
    <source>
        <dbReference type="Google" id="ProtNLM"/>
    </source>
</evidence>
<reference evidence="1 2" key="1">
    <citation type="submission" date="2019-05" db="EMBL/GenBank/DDBJ databases">
        <title>Hymenobacter edaphi sp. nov., isolated from abandoned arsenic-contaminated farmland soil.</title>
        <authorList>
            <person name="Nie L."/>
        </authorList>
    </citation>
    <scope>NUCLEOTIDE SEQUENCE [LARGE SCALE GENOMIC DNA]</scope>
    <source>
        <strain evidence="1 2">1-3-3-8</strain>
    </source>
</reference>
<protein>
    <recommendedName>
        <fullName evidence="3">Toxin-antitoxin system YwqK family antitoxin</fullName>
    </recommendedName>
</protein>
<evidence type="ECO:0000313" key="1">
    <source>
        <dbReference type="EMBL" id="TLM88501.1"/>
    </source>
</evidence>
<dbReference type="RefSeq" id="WP_138082066.1">
    <property type="nucleotide sequence ID" value="NZ_VAJM01000018.1"/>
</dbReference>
<sequence>MQKVAYTKLTTADEKIYYNGDLFTGLVFSQYVENSYASTPFEKSHGEEEVVNGVPTNVFKEFYKNGQLCKRIQVAPGQIFSVKNYIAGEFETYYKDGKLCEKGEIVNRQLRGHYECYYEDGSPFIKAEFPPDSRVGNGICYYRSGEVCQEGDIQAWGFSNALEKRVIATPLAPDGYSNLGNTYGIPYADHYFSDKLYDYVNNDFDFAPYPRLLHNFESRNKKGELITQIRDSIKECYDKDGHKVLVESCNEELQKHGQSCKFSYGSLREIESYYNGTLDGIYLNFNYNGFVSESGYYKDGQKVGTWCYFDANGVLR</sequence>
<dbReference type="Proteomes" id="UP000305517">
    <property type="component" value="Unassembled WGS sequence"/>
</dbReference>
<name>A0A5R8WI32_9BACT</name>
<dbReference type="Gene3D" id="2.20.110.10">
    <property type="entry name" value="Histone H3 K4-specific methyltransferase SET7/9 N-terminal domain"/>
    <property type="match status" value="1"/>
</dbReference>
<comment type="caution">
    <text evidence="1">The sequence shown here is derived from an EMBL/GenBank/DDBJ whole genome shotgun (WGS) entry which is preliminary data.</text>
</comment>
<keyword evidence="2" id="KW-1185">Reference proteome</keyword>